<protein>
    <recommendedName>
        <fullName evidence="1">Aminoglycoside phosphotransferase domain-containing protein</fullName>
    </recommendedName>
</protein>
<dbReference type="AlphaFoldDB" id="A0A9W7KN10"/>
<accession>A0A9W7KN10</accession>
<dbReference type="InterPro" id="IPR011009">
    <property type="entry name" value="Kinase-like_dom_sf"/>
</dbReference>
<dbReference type="Pfam" id="PF01636">
    <property type="entry name" value="APH"/>
    <property type="match status" value="1"/>
</dbReference>
<organism evidence="2 3">
    <name type="scientific">Roseomonas genomospecies 6</name>
    <dbReference type="NCBI Taxonomy" id="214106"/>
    <lineage>
        <taxon>Bacteria</taxon>
        <taxon>Pseudomonadati</taxon>
        <taxon>Pseudomonadota</taxon>
        <taxon>Alphaproteobacteria</taxon>
        <taxon>Acetobacterales</taxon>
        <taxon>Roseomonadaceae</taxon>
        <taxon>Roseomonas</taxon>
    </lineage>
</organism>
<evidence type="ECO:0000313" key="3">
    <source>
        <dbReference type="Proteomes" id="UP000480854"/>
    </source>
</evidence>
<evidence type="ECO:0000313" key="2">
    <source>
        <dbReference type="EMBL" id="KAA0675752.1"/>
    </source>
</evidence>
<keyword evidence="3" id="KW-1185">Reference proteome</keyword>
<evidence type="ECO:0000259" key="1">
    <source>
        <dbReference type="Pfam" id="PF01636"/>
    </source>
</evidence>
<gene>
    <name evidence="2" type="ORF">DS843_30215</name>
</gene>
<sequence>MEALLPNGWPAMRVEALTGGYSGAYVVRFIEESGKQELVVKLSKDKTLLQEEARKWQDAVASTAFNGILNNAFNVKEIGGISYMVMASARGPTLEERTKTGTPKSGMALDTLLELGISAAANLHRIQPCPLMALEPRSVQAFNAALPGLLNLRDGCARRDLLPPDFPTREAIELFATTVVDQWNARLRDQGLDSPITVPQHGDLNPRNIIIPPSGPPQLIDLARFGEWPVGYDLLRLELQLLLRLLGTKQGDESFPDQLGSWAALWDSIERRMPEGSEPAVPASLLDVLRAIANARGRMYAALQGKQPDAAKTTAAMRCFDALKMACYRDATDFKRLLFLYIAIRSARAANLMA</sequence>
<feature type="domain" description="Aminoglycoside phosphotransferase" evidence="1">
    <location>
        <begin position="15"/>
        <end position="237"/>
    </location>
</feature>
<dbReference type="EMBL" id="QOKW01000055">
    <property type="protein sequence ID" value="KAA0675752.1"/>
    <property type="molecule type" value="Genomic_DNA"/>
</dbReference>
<name>A0A9W7KN10_9PROT</name>
<dbReference type="InterPro" id="IPR002575">
    <property type="entry name" value="Aminoglycoside_PTrfase"/>
</dbReference>
<dbReference type="SUPFAM" id="SSF56112">
    <property type="entry name" value="Protein kinase-like (PK-like)"/>
    <property type="match status" value="1"/>
</dbReference>
<reference evidence="2 3" key="1">
    <citation type="submission" date="2018-07" db="EMBL/GenBank/DDBJ databases">
        <title>Genome sequence of Azospirillum sp. ATCC 49961.</title>
        <authorList>
            <person name="Sant'Anna F.H."/>
            <person name="Baldani J.I."/>
            <person name="Zilli J.E."/>
            <person name="Reis V.M."/>
            <person name="Hartmann A."/>
            <person name="Cruz L."/>
            <person name="de Souza E.M."/>
            <person name="de Oliveira Pedrosa F."/>
            <person name="Passaglia L.M.P."/>
        </authorList>
    </citation>
    <scope>NUCLEOTIDE SEQUENCE [LARGE SCALE GENOMIC DNA]</scope>
    <source>
        <strain evidence="2 3">ATCC 49961</strain>
    </source>
</reference>
<comment type="caution">
    <text evidence="2">The sequence shown here is derived from an EMBL/GenBank/DDBJ whole genome shotgun (WGS) entry which is preliminary data.</text>
</comment>
<dbReference type="Proteomes" id="UP000480854">
    <property type="component" value="Unassembled WGS sequence"/>
</dbReference>
<proteinExistence type="predicted"/>